<feature type="signal peptide" evidence="1">
    <location>
        <begin position="1"/>
        <end position="22"/>
    </location>
</feature>
<dbReference type="OrthoDB" id="9776955at2"/>
<evidence type="ECO:0000313" key="2">
    <source>
        <dbReference type="EMBL" id="SHM87479.1"/>
    </source>
</evidence>
<proteinExistence type="predicted"/>
<dbReference type="PROSITE" id="PS51257">
    <property type="entry name" value="PROKAR_LIPOPROTEIN"/>
    <property type="match status" value="1"/>
</dbReference>
<name>A0A1M7M9L7_9FIRM</name>
<dbReference type="RefSeq" id="WP_073290023.1">
    <property type="nucleotide sequence ID" value="NZ_FRCP01000020.1"/>
</dbReference>
<dbReference type="AlphaFoldDB" id="A0A1M7M9L7"/>
<accession>A0A1M7M9L7</accession>
<organism evidence="2 3">
    <name type="scientific">Anaerosporobacter mobilis DSM 15930</name>
    <dbReference type="NCBI Taxonomy" id="1120996"/>
    <lineage>
        <taxon>Bacteria</taxon>
        <taxon>Bacillati</taxon>
        <taxon>Bacillota</taxon>
        <taxon>Clostridia</taxon>
        <taxon>Lachnospirales</taxon>
        <taxon>Lachnospiraceae</taxon>
        <taxon>Anaerosporobacter</taxon>
    </lineage>
</organism>
<dbReference type="InterPro" id="IPR028082">
    <property type="entry name" value="Peripla_BP_I"/>
</dbReference>
<gene>
    <name evidence="2" type="ORF">SAMN02746066_03683</name>
</gene>
<protein>
    <submittedName>
        <fullName evidence="2">Putative ABC transport system substrate-binding protein</fullName>
    </submittedName>
</protein>
<sequence>MKKTKRVISTLCILALSITALTGCGSKGSGKTYKIGVSQTTTHDALDSAYKGFIDGLAEAGYKEGDNIEIDFQNAQGEASNNNTIAAKLVNDNPDLILAIATPAAQSLANLTQDIPIVVTAVTDPADSGIVASNEAPGGNITGTSDLNPVKEQMDLLLQLVPTAKKIAILYCSSEPNSKFQADLASEAATNVGLETVDATVSNTNDIEQVVQSLVGKVDAIYAPTDNTIASGMSTVAMVANSNNMPIICGESGMVMNGGLATYGINYYNLGKQTAAMAVKILTGESKPADMPIEYLEKMDLTINEDVAAQLGITIPDDLKAKMNK</sequence>
<feature type="chain" id="PRO_5038641037" evidence="1">
    <location>
        <begin position="23"/>
        <end position="325"/>
    </location>
</feature>
<dbReference type="Pfam" id="PF04392">
    <property type="entry name" value="ABC_sub_bind"/>
    <property type="match status" value="1"/>
</dbReference>
<dbReference type="STRING" id="1120996.SAMN02746066_03683"/>
<dbReference type="PANTHER" id="PTHR35271">
    <property type="entry name" value="ABC TRANSPORTER, SUBSTRATE-BINDING LIPOPROTEIN-RELATED"/>
    <property type="match status" value="1"/>
</dbReference>
<dbReference type="InterPro" id="IPR007487">
    <property type="entry name" value="ABC_transpt-TYRBP-like"/>
</dbReference>
<keyword evidence="1" id="KW-0732">Signal</keyword>
<evidence type="ECO:0000256" key="1">
    <source>
        <dbReference type="SAM" id="SignalP"/>
    </source>
</evidence>
<dbReference type="Gene3D" id="3.40.50.2300">
    <property type="match status" value="2"/>
</dbReference>
<keyword evidence="3" id="KW-1185">Reference proteome</keyword>
<dbReference type="CDD" id="cd06325">
    <property type="entry name" value="PBP1_ABC_unchar_transporter"/>
    <property type="match status" value="1"/>
</dbReference>
<evidence type="ECO:0000313" key="3">
    <source>
        <dbReference type="Proteomes" id="UP000184038"/>
    </source>
</evidence>
<dbReference type="EMBL" id="FRCP01000020">
    <property type="protein sequence ID" value="SHM87479.1"/>
    <property type="molecule type" value="Genomic_DNA"/>
</dbReference>
<dbReference type="PANTHER" id="PTHR35271:SF1">
    <property type="entry name" value="ABC TRANSPORTER, SUBSTRATE-BINDING LIPOPROTEIN"/>
    <property type="match status" value="1"/>
</dbReference>
<dbReference type="SUPFAM" id="SSF53822">
    <property type="entry name" value="Periplasmic binding protein-like I"/>
    <property type="match status" value="1"/>
</dbReference>
<dbReference type="Proteomes" id="UP000184038">
    <property type="component" value="Unassembled WGS sequence"/>
</dbReference>
<reference evidence="2 3" key="1">
    <citation type="submission" date="2016-11" db="EMBL/GenBank/DDBJ databases">
        <authorList>
            <person name="Jaros S."/>
            <person name="Januszkiewicz K."/>
            <person name="Wedrychowicz H."/>
        </authorList>
    </citation>
    <scope>NUCLEOTIDE SEQUENCE [LARGE SCALE GENOMIC DNA]</scope>
    <source>
        <strain evidence="2 3">DSM 15930</strain>
    </source>
</reference>